<evidence type="ECO:0000256" key="8">
    <source>
        <dbReference type="ARBA" id="ARBA00023274"/>
    </source>
</evidence>
<keyword evidence="8" id="KW-0687">Ribonucleoprotein</keyword>
<dbReference type="Proteomes" id="UP000039865">
    <property type="component" value="Unassembled WGS sequence"/>
</dbReference>
<sequence length="55" mass="6337">MKVADEEKNPYLLSCKNGFIRGNIVRYIHLSKKEVDTEPLTEACKKEAKKDKAQQ</sequence>
<dbReference type="PANTHER" id="PTHR13829">
    <property type="entry name" value="SNRNP CORE PROTEIN FAMILY MEMBER"/>
    <property type="match status" value="1"/>
</dbReference>
<dbReference type="Gene3D" id="2.30.30.100">
    <property type="match status" value="1"/>
</dbReference>
<organism evidence="9 10">
    <name type="scientific">Stylonychia lemnae</name>
    <name type="common">Ciliate</name>
    <dbReference type="NCBI Taxonomy" id="5949"/>
    <lineage>
        <taxon>Eukaryota</taxon>
        <taxon>Sar</taxon>
        <taxon>Alveolata</taxon>
        <taxon>Ciliophora</taxon>
        <taxon>Intramacronucleata</taxon>
        <taxon>Spirotrichea</taxon>
        <taxon>Stichotrichia</taxon>
        <taxon>Sporadotrichida</taxon>
        <taxon>Oxytrichidae</taxon>
        <taxon>Stylonychinae</taxon>
        <taxon>Stylonychia</taxon>
    </lineage>
</organism>
<protein>
    <submittedName>
        <fullName evidence="9">U6 snrna-associated sm-like protein lsm2</fullName>
    </submittedName>
</protein>
<dbReference type="GO" id="GO:0046540">
    <property type="term" value="C:U4/U6 x U5 tri-snRNP complex"/>
    <property type="evidence" value="ECO:0007669"/>
    <property type="project" value="TreeGrafter"/>
</dbReference>
<dbReference type="GO" id="GO:0003723">
    <property type="term" value="F:RNA binding"/>
    <property type="evidence" value="ECO:0007669"/>
    <property type="project" value="UniProtKB-KW"/>
</dbReference>
<evidence type="ECO:0000256" key="2">
    <source>
        <dbReference type="ARBA" id="ARBA00006850"/>
    </source>
</evidence>
<evidence type="ECO:0000256" key="5">
    <source>
        <dbReference type="ARBA" id="ARBA00022884"/>
    </source>
</evidence>
<dbReference type="InParanoid" id="A0A077ZR82"/>
<dbReference type="EMBL" id="CCKQ01001310">
    <property type="protein sequence ID" value="CDW72402.1"/>
    <property type="molecule type" value="Genomic_DNA"/>
</dbReference>
<evidence type="ECO:0000256" key="6">
    <source>
        <dbReference type="ARBA" id="ARBA00023187"/>
    </source>
</evidence>
<accession>A0A077ZR82</accession>
<dbReference type="AlphaFoldDB" id="A0A077ZR82"/>
<gene>
    <name evidence="9" type="primary">Contig6586.g7047</name>
    <name evidence="9" type="ORF">STYLEM_1362</name>
</gene>
<reference evidence="9 10" key="1">
    <citation type="submission" date="2014-06" db="EMBL/GenBank/DDBJ databases">
        <authorList>
            <person name="Swart Estienne"/>
        </authorList>
    </citation>
    <scope>NUCLEOTIDE SEQUENCE [LARGE SCALE GENOMIC DNA]</scope>
    <source>
        <strain evidence="9 10">130c</strain>
    </source>
</reference>
<dbReference type="GO" id="GO:0071013">
    <property type="term" value="C:catalytic step 2 spliceosome"/>
    <property type="evidence" value="ECO:0007669"/>
    <property type="project" value="TreeGrafter"/>
</dbReference>
<dbReference type="GO" id="GO:0071011">
    <property type="term" value="C:precatalytic spliceosome"/>
    <property type="evidence" value="ECO:0007669"/>
    <property type="project" value="TreeGrafter"/>
</dbReference>
<keyword evidence="10" id="KW-1185">Reference proteome</keyword>
<evidence type="ECO:0000256" key="1">
    <source>
        <dbReference type="ARBA" id="ARBA00004123"/>
    </source>
</evidence>
<dbReference type="InterPro" id="IPR016654">
    <property type="entry name" value="U6_snRNA_Lsm2"/>
</dbReference>
<dbReference type="GO" id="GO:0005688">
    <property type="term" value="C:U6 snRNP"/>
    <property type="evidence" value="ECO:0007669"/>
    <property type="project" value="TreeGrafter"/>
</dbReference>
<dbReference type="OrthoDB" id="10256176at2759"/>
<evidence type="ECO:0000256" key="3">
    <source>
        <dbReference type="ARBA" id="ARBA00022664"/>
    </source>
</evidence>
<name>A0A077ZR82_STYLE</name>
<comment type="subcellular location">
    <subcellularLocation>
        <location evidence="1">Nucleus</location>
    </subcellularLocation>
</comment>
<evidence type="ECO:0000313" key="9">
    <source>
        <dbReference type="EMBL" id="CDW72402.1"/>
    </source>
</evidence>
<keyword evidence="3" id="KW-0507">mRNA processing</keyword>
<comment type="similarity">
    <text evidence="2">Belongs to the snRNP Sm proteins family.</text>
</comment>
<proteinExistence type="inferred from homology"/>
<keyword evidence="6" id="KW-0508">mRNA splicing</keyword>
<dbReference type="GO" id="GO:0000932">
    <property type="term" value="C:P-body"/>
    <property type="evidence" value="ECO:0007669"/>
    <property type="project" value="TreeGrafter"/>
</dbReference>
<dbReference type="GO" id="GO:1990726">
    <property type="term" value="C:Lsm1-7-Pat1 complex"/>
    <property type="evidence" value="ECO:0007669"/>
    <property type="project" value="TreeGrafter"/>
</dbReference>
<keyword evidence="7" id="KW-0539">Nucleus</keyword>
<dbReference type="PANTHER" id="PTHR13829:SF2">
    <property type="entry name" value="U6 SNRNA-ASSOCIATED SM-LIKE PROTEIN LSM2"/>
    <property type="match status" value="1"/>
</dbReference>
<keyword evidence="5" id="KW-0694">RNA-binding</keyword>
<evidence type="ECO:0000256" key="7">
    <source>
        <dbReference type="ARBA" id="ARBA00023242"/>
    </source>
</evidence>
<evidence type="ECO:0000256" key="4">
    <source>
        <dbReference type="ARBA" id="ARBA00022728"/>
    </source>
</evidence>
<keyword evidence="4" id="KW-0747">Spliceosome</keyword>
<evidence type="ECO:0000313" key="10">
    <source>
        <dbReference type="Proteomes" id="UP000039865"/>
    </source>
</evidence>
<dbReference type="GO" id="GO:0000398">
    <property type="term" value="P:mRNA splicing, via spliceosome"/>
    <property type="evidence" value="ECO:0007669"/>
    <property type="project" value="TreeGrafter"/>
</dbReference>